<dbReference type="InterPro" id="IPR051906">
    <property type="entry name" value="TolC-like"/>
</dbReference>
<evidence type="ECO:0000256" key="5">
    <source>
        <dbReference type="ARBA" id="ARBA00022692"/>
    </source>
</evidence>
<evidence type="ECO:0000313" key="11">
    <source>
        <dbReference type="EMBL" id="MBB3924868.1"/>
    </source>
</evidence>
<dbReference type="EMBL" id="JACIDT010000002">
    <property type="protein sequence ID" value="MBB3924868.1"/>
    <property type="molecule type" value="Genomic_DNA"/>
</dbReference>
<evidence type="ECO:0000256" key="2">
    <source>
        <dbReference type="ARBA" id="ARBA00007613"/>
    </source>
</evidence>
<keyword evidence="3" id="KW-0813">Transport</keyword>
<evidence type="ECO:0000313" key="12">
    <source>
        <dbReference type="Proteomes" id="UP000571950"/>
    </source>
</evidence>
<keyword evidence="6" id="KW-0472">Membrane</keyword>
<evidence type="ECO:0000256" key="7">
    <source>
        <dbReference type="ARBA" id="ARBA00023237"/>
    </source>
</evidence>
<evidence type="ECO:0000256" key="10">
    <source>
        <dbReference type="SAM" id="SignalP"/>
    </source>
</evidence>
<dbReference type="PANTHER" id="PTHR30026">
    <property type="entry name" value="OUTER MEMBRANE PROTEIN TOLC"/>
    <property type="match status" value="1"/>
</dbReference>
<feature type="coiled-coil region" evidence="8">
    <location>
        <begin position="183"/>
        <end position="210"/>
    </location>
</feature>
<feature type="compositionally biased region" description="Polar residues" evidence="9">
    <location>
        <begin position="474"/>
        <end position="483"/>
    </location>
</feature>
<comment type="caution">
    <text evidence="11">The sequence shown here is derived from an EMBL/GenBank/DDBJ whole genome shotgun (WGS) entry which is preliminary data.</text>
</comment>
<feature type="region of interest" description="Disordered" evidence="9">
    <location>
        <begin position="471"/>
        <end position="493"/>
    </location>
</feature>
<dbReference type="GO" id="GO:0015288">
    <property type="term" value="F:porin activity"/>
    <property type="evidence" value="ECO:0007669"/>
    <property type="project" value="TreeGrafter"/>
</dbReference>
<evidence type="ECO:0000256" key="6">
    <source>
        <dbReference type="ARBA" id="ARBA00023136"/>
    </source>
</evidence>
<keyword evidence="10" id="KW-0732">Signal</keyword>
<dbReference type="InterPro" id="IPR003423">
    <property type="entry name" value="OMP_efflux"/>
</dbReference>
<dbReference type="NCBIfam" id="TIGR01844">
    <property type="entry name" value="type_I_sec_TolC"/>
    <property type="match status" value="1"/>
</dbReference>
<keyword evidence="4" id="KW-1134">Transmembrane beta strand</keyword>
<comment type="similarity">
    <text evidence="2">Belongs to the outer membrane factor (OMF) (TC 1.B.17) family.</text>
</comment>
<dbReference type="InterPro" id="IPR010130">
    <property type="entry name" value="T1SS_OMP_TolC"/>
</dbReference>
<feature type="chain" id="PRO_5031289671" evidence="10">
    <location>
        <begin position="29"/>
        <end position="493"/>
    </location>
</feature>
<protein>
    <submittedName>
        <fullName evidence="11">Outer membrane protein</fullName>
    </submittedName>
</protein>
<dbReference type="Proteomes" id="UP000571950">
    <property type="component" value="Unassembled WGS sequence"/>
</dbReference>
<evidence type="ECO:0000256" key="4">
    <source>
        <dbReference type="ARBA" id="ARBA00022452"/>
    </source>
</evidence>
<evidence type="ECO:0000256" key="3">
    <source>
        <dbReference type="ARBA" id="ARBA00022448"/>
    </source>
</evidence>
<dbReference type="Pfam" id="PF02321">
    <property type="entry name" value="OEP"/>
    <property type="match status" value="2"/>
</dbReference>
<dbReference type="GO" id="GO:1990281">
    <property type="term" value="C:efflux pump complex"/>
    <property type="evidence" value="ECO:0007669"/>
    <property type="project" value="TreeGrafter"/>
</dbReference>
<dbReference type="Gene3D" id="1.20.1600.10">
    <property type="entry name" value="Outer membrane efflux proteins (OEP)"/>
    <property type="match status" value="1"/>
</dbReference>
<comment type="subcellular location">
    <subcellularLocation>
        <location evidence="1">Cell outer membrane</location>
    </subcellularLocation>
</comment>
<dbReference type="GO" id="GO:0009279">
    <property type="term" value="C:cell outer membrane"/>
    <property type="evidence" value="ECO:0007669"/>
    <property type="project" value="UniProtKB-SubCell"/>
</dbReference>
<dbReference type="AlphaFoldDB" id="A0A7W6FNJ0"/>
<keyword evidence="5" id="KW-0812">Transmembrane</keyword>
<name>A0A7W6FNJ0_9SPHN</name>
<proteinExistence type="inferred from homology"/>
<evidence type="ECO:0000256" key="8">
    <source>
        <dbReference type="SAM" id="Coils"/>
    </source>
</evidence>
<evidence type="ECO:0000256" key="1">
    <source>
        <dbReference type="ARBA" id="ARBA00004442"/>
    </source>
</evidence>
<sequence length="493" mass="51822">MMHHYRSLRALLLGVPCLGLATPAPLSAETLQQALARAYRNNPTLTAARAGQRALDENVALAKAPGRPAAGIDGSFTEQLHRQFPDSTPRRNISGQASLSVPVYQGGTVRNRIKSATEGVKAGQQDLRATEASVFAAVVAAYMDVIRDTSVVAYNRQNVASLETNLQASNDRFEVGDLTRTDVAQSESRLALARASLQSAEAQLIASKENYIALVGVEPENLEAPPPLPGLPPSVDQAVATALSDNPDLLAAEHSRLAARHDVNAAKGLVSPRLSAVASGSYTDYLGSQDNGGPLAGTQFAPDGAVKAASAGVQLTIPLYQGGQPGAQTRQSIARESQAIENQIAVERSVIAQTRSAYAAWQASLHTIESTRLAISSGELSLEGVRAENSVGTRTILDILDSQRDLLNAQVQYVTAQRDAYVAGFSLLAAMGRAEAADLNLDTGGPLYDPTVNYERVKGKLFDFDFGSPAAPQASRTVDTAPQSADGGSVSAN</sequence>
<dbReference type="GO" id="GO:0015562">
    <property type="term" value="F:efflux transmembrane transporter activity"/>
    <property type="evidence" value="ECO:0007669"/>
    <property type="project" value="InterPro"/>
</dbReference>
<accession>A0A7W6FNJ0</accession>
<evidence type="ECO:0000256" key="9">
    <source>
        <dbReference type="SAM" id="MobiDB-lite"/>
    </source>
</evidence>
<feature type="signal peptide" evidence="10">
    <location>
        <begin position="1"/>
        <end position="28"/>
    </location>
</feature>
<reference evidence="11 12" key="1">
    <citation type="submission" date="2020-08" db="EMBL/GenBank/DDBJ databases">
        <title>Genomic Encyclopedia of Type Strains, Phase IV (KMG-IV): sequencing the most valuable type-strain genomes for metagenomic binning, comparative biology and taxonomic classification.</title>
        <authorList>
            <person name="Goeker M."/>
        </authorList>
    </citation>
    <scope>NUCLEOTIDE SEQUENCE [LARGE SCALE GENOMIC DNA]</scope>
    <source>
        <strain evidence="11 12">DSM 26189</strain>
    </source>
</reference>
<dbReference type="PANTHER" id="PTHR30026:SF22">
    <property type="entry name" value="OUTER MEMBRANE EFFLUX PROTEIN"/>
    <property type="match status" value="1"/>
</dbReference>
<gene>
    <name evidence="11" type="ORF">GGR43_000569</name>
</gene>
<keyword evidence="8" id="KW-0175">Coiled coil</keyword>
<dbReference type="SUPFAM" id="SSF56954">
    <property type="entry name" value="Outer membrane efflux proteins (OEP)"/>
    <property type="match status" value="1"/>
</dbReference>
<keyword evidence="7" id="KW-0998">Cell outer membrane</keyword>
<organism evidence="11 12">
    <name type="scientific">Sphingobium jiangsuense</name>
    <dbReference type="NCBI Taxonomy" id="870476"/>
    <lineage>
        <taxon>Bacteria</taxon>
        <taxon>Pseudomonadati</taxon>
        <taxon>Pseudomonadota</taxon>
        <taxon>Alphaproteobacteria</taxon>
        <taxon>Sphingomonadales</taxon>
        <taxon>Sphingomonadaceae</taxon>
        <taxon>Sphingobium</taxon>
    </lineage>
</organism>
<keyword evidence="12" id="KW-1185">Reference proteome</keyword>